<dbReference type="Pfam" id="PF08265">
    <property type="entry name" value="YL1_C"/>
    <property type="match status" value="1"/>
</dbReference>
<gene>
    <name evidence="7" type="ORF">PLBR_LOCUS4431</name>
</gene>
<reference evidence="7 8" key="1">
    <citation type="submission" date="2018-03" db="EMBL/GenBank/DDBJ databases">
        <authorList>
            <person name="Fogelqvist J."/>
        </authorList>
    </citation>
    <scope>NUCLEOTIDE SEQUENCE [LARGE SCALE GENOMIC DNA]</scope>
</reference>
<dbReference type="InterPro" id="IPR013272">
    <property type="entry name" value="Vps72/YL1_C"/>
</dbReference>
<evidence type="ECO:0000256" key="1">
    <source>
        <dbReference type="ARBA" id="ARBA00004123"/>
    </source>
</evidence>
<feature type="compositionally biased region" description="Polar residues" evidence="5">
    <location>
        <begin position="60"/>
        <end position="85"/>
    </location>
</feature>
<evidence type="ECO:0000313" key="8">
    <source>
        <dbReference type="Proteomes" id="UP000290189"/>
    </source>
</evidence>
<comment type="subcellular location">
    <subcellularLocation>
        <location evidence="1">Nucleus</location>
    </subcellularLocation>
</comment>
<evidence type="ECO:0000313" key="7">
    <source>
        <dbReference type="EMBL" id="SPQ97216.1"/>
    </source>
</evidence>
<evidence type="ECO:0000256" key="2">
    <source>
        <dbReference type="ARBA" id="ARBA00023015"/>
    </source>
</evidence>
<accession>A0A3P3YAM1</accession>
<organism evidence="7 8">
    <name type="scientific">Plasmodiophora brassicae</name>
    <name type="common">Clubroot disease agent</name>
    <dbReference type="NCBI Taxonomy" id="37360"/>
    <lineage>
        <taxon>Eukaryota</taxon>
        <taxon>Sar</taxon>
        <taxon>Rhizaria</taxon>
        <taxon>Endomyxa</taxon>
        <taxon>Phytomyxea</taxon>
        <taxon>Plasmodiophorida</taxon>
        <taxon>Plasmodiophoridae</taxon>
        <taxon>Plasmodiophora</taxon>
    </lineage>
</organism>
<dbReference type="PANTHER" id="PTHR31200:SF1">
    <property type="entry name" value="INO80 COMPLEX SUBUNIT C"/>
    <property type="match status" value="1"/>
</dbReference>
<sequence length="413" mass="44884">MICYSSPSLRSRRPCEPPGWRGGPENGTHRPRSGFHDSTVGSRSSISRSYGGSSSGARPYTTSASSPVKPSRPNAPSSTSRSTMCRTHLRCSASSSRLLSSLPFVMSLSAVNAGSPMKSPRAICSVLNHRPRVHDATYVWPENMRSVIISGNAFCRLQTPPSPLSPGGRPGGPTLTPCAVQCRHTSFGISVSDGRSRRSMTAAAAAASFAVNEIVFVPGDDGKLLRGFLAAQIDASAPRAVHETPPPGVVVCLDIRHRHVAPNKDGILHIANDSMLLPYTTDNVRAWESQHANDVVRPPFVSRPQRVAVKCKRADRPARGGKTWRNLKQIIKQESSRVADPSTPTYTSLMGGPATLRPAKKYCDLTGRLAKYEHPRLHLRYSSSDQYAMIEAMPKRVVEAYLDIRKANNIDIK</sequence>
<evidence type="ECO:0000256" key="4">
    <source>
        <dbReference type="ARBA" id="ARBA00023242"/>
    </source>
</evidence>
<keyword evidence="4" id="KW-0539">Nucleus</keyword>
<proteinExistence type="predicted"/>
<dbReference type="PANTHER" id="PTHR31200">
    <property type="entry name" value="INO80 COMPLEX SUBUNIT C"/>
    <property type="match status" value="1"/>
</dbReference>
<feature type="region of interest" description="Disordered" evidence="5">
    <location>
        <begin position="1"/>
        <end position="86"/>
    </location>
</feature>
<dbReference type="EMBL" id="OVEO01000007">
    <property type="protein sequence ID" value="SPQ97216.1"/>
    <property type="molecule type" value="Genomic_DNA"/>
</dbReference>
<name>A0A3P3YAM1_PLABS</name>
<geneLocation type="mitochondrion" evidence="7"/>
<evidence type="ECO:0000256" key="3">
    <source>
        <dbReference type="ARBA" id="ARBA00023163"/>
    </source>
</evidence>
<evidence type="ECO:0000259" key="6">
    <source>
        <dbReference type="SMART" id="SM00993"/>
    </source>
</evidence>
<keyword evidence="3" id="KW-0804">Transcription</keyword>
<protein>
    <recommendedName>
        <fullName evidence="6">Vps72/YL1 C-terminal domain-containing protein</fullName>
    </recommendedName>
</protein>
<dbReference type="GO" id="GO:0006338">
    <property type="term" value="P:chromatin remodeling"/>
    <property type="evidence" value="ECO:0007669"/>
    <property type="project" value="InterPro"/>
</dbReference>
<feature type="compositionally biased region" description="Low complexity" evidence="5">
    <location>
        <begin position="41"/>
        <end position="56"/>
    </location>
</feature>
<dbReference type="Proteomes" id="UP000290189">
    <property type="component" value="Unassembled WGS sequence"/>
</dbReference>
<dbReference type="AlphaFoldDB" id="A0A3P3YAM1"/>
<keyword evidence="7" id="KW-0496">Mitochondrion</keyword>
<keyword evidence="2" id="KW-0805">Transcription regulation</keyword>
<feature type="domain" description="Vps72/YL1 C-terminal" evidence="6">
    <location>
        <begin position="361"/>
        <end position="390"/>
    </location>
</feature>
<dbReference type="InterPro" id="IPR029525">
    <property type="entry name" value="INO80C/Ies6"/>
</dbReference>
<dbReference type="SMART" id="SM00993">
    <property type="entry name" value="YL1_C"/>
    <property type="match status" value="1"/>
</dbReference>
<dbReference type="GO" id="GO:0031011">
    <property type="term" value="C:Ino80 complex"/>
    <property type="evidence" value="ECO:0007669"/>
    <property type="project" value="InterPro"/>
</dbReference>
<evidence type="ECO:0000256" key="5">
    <source>
        <dbReference type="SAM" id="MobiDB-lite"/>
    </source>
</evidence>